<dbReference type="InterPro" id="IPR000089">
    <property type="entry name" value="Biotin_lipoyl"/>
</dbReference>
<dbReference type="InterPro" id="IPR011053">
    <property type="entry name" value="Single_hybrid_motif"/>
</dbReference>
<dbReference type="RefSeq" id="WP_015798260.1">
    <property type="nucleotide sequence ID" value="NC_013124.1"/>
</dbReference>
<accession>C7LYG3</accession>
<dbReference type="EC" id="2.3.1.-" evidence="6"/>
<dbReference type="HOGENOM" id="CLU_016733_10_0_11"/>
<dbReference type="Pfam" id="PF00198">
    <property type="entry name" value="2-oxoacid_dh"/>
    <property type="match status" value="1"/>
</dbReference>
<reference evidence="10 11" key="1">
    <citation type="journal article" date="2009" name="Stand. Genomic Sci.">
        <title>Complete genome sequence of Acidimicrobium ferrooxidans type strain (ICP).</title>
        <authorList>
            <person name="Clum A."/>
            <person name="Nolan M."/>
            <person name="Lang E."/>
            <person name="Glavina Del Rio T."/>
            <person name="Tice H."/>
            <person name="Copeland A."/>
            <person name="Cheng J.F."/>
            <person name="Lucas S."/>
            <person name="Chen F."/>
            <person name="Bruce D."/>
            <person name="Goodwin L."/>
            <person name="Pitluck S."/>
            <person name="Ivanova N."/>
            <person name="Mavrommatis K."/>
            <person name="Mikhailova N."/>
            <person name="Pati A."/>
            <person name="Chen A."/>
            <person name="Palaniappan K."/>
            <person name="Goker M."/>
            <person name="Spring S."/>
            <person name="Land M."/>
            <person name="Hauser L."/>
            <person name="Chang Y.J."/>
            <person name="Jeffries C.C."/>
            <person name="Chain P."/>
            <person name="Bristow J."/>
            <person name="Eisen J.A."/>
            <person name="Markowitz V."/>
            <person name="Hugenholtz P."/>
            <person name="Kyrpides N.C."/>
            <person name="Klenk H.P."/>
            <person name="Lapidus A."/>
        </authorList>
    </citation>
    <scope>NUCLEOTIDE SEQUENCE [LARGE SCALE GENOMIC DNA]</scope>
    <source>
        <strain evidence="11">DSM 10331 / JCM 15462 / NBRC 103882 / ICP</strain>
    </source>
</reference>
<dbReference type="FunFam" id="3.30.559.10:FF:000007">
    <property type="entry name" value="Dihydrolipoamide acetyltransferase component of pyruvate dehydrogenase complex"/>
    <property type="match status" value="1"/>
</dbReference>
<feature type="compositionally biased region" description="Pro residues" evidence="7">
    <location>
        <begin position="94"/>
        <end position="106"/>
    </location>
</feature>
<dbReference type="CDD" id="cd06849">
    <property type="entry name" value="lipoyl_domain"/>
    <property type="match status" value="1"/>
</dbReference>
<evidence type="ECO:0000256" key="3">
    <source>
        <dbReference type="ARBA" id="ARBA00022679"/>
    </source>
</evidence>
<dbReference type="PROSITE" id="PS50968">
    <property type="entry name" value="BIOTINYL_LIPOYL"/>
    <property type="match status" value="1"/>
</dbReference>
<evidence type="ECO:0000313" key="11">
    <source>
        <dbReference type="Proteomes" id="UP000000771"/>
    </source>
</evidence>
<gene>
    <name evidence="10" type="ordered locus">Afer_0825</name>
</gene>
<evidence type="ECO:0000256" key="6">
    <source>
        <dbReference type="RuleBase" id="RU003423"/>
    </source>
</evidence>
<sequence length="427" mass="45161">MEWKFPDVGEGLHEAQVVAWHVHEGDAIERDAPLVDVETDKSVVTIPAPVAGTVEKILFHEGDTVHVGEVVVVFGDGSAPAPSPLQPTASPAHVPAPPVAPAPTPASEPLARGVDRGIVLATPAVRRLARELGVDLASVVGSGERGRVLADDVRRFAASPESTESAVAAVSTLSTGAPRADRGAGDDGVAPLAVEADERRPLVGIRKRIAENMARSWSHAVQVTVVEEVVVDELVALRERINAHLGEQRISYLPIFVKAAASLLARFPELNASLDEEASELVYHAHRNIGIAVDDPQGLMVPVVRDADRRSIRELGLELERLIQGARAHTLGPRDLTGSTFTITNFGSIGGIVATPIINYPDVAILGVGPIRRRAVVGPDDVIVPASVLFVSLTFDHRVVDGGTASRFLVALSELLRDPAALVAELV</sequence>
<evidence type="ECO:0000313" key="10">
    <source>
        <dbReference type="EMBL" id="ACU53771.1"/>
    </source>
</evidence>
<feature type="domain" description="Peripheral subunit-binding (PSBD)" evidence="9">
    <location>
        <begin position="120"/>
        <end position="157"/>
    </location>
</feature>
<dbReference type="STRING" id="525909.Afer_0825"/>
<dbReference type="SUPFAM" id="SSF52777">
    <property type="entry name" value="CoA-dependent acyltransferases"/>
    <property type="match status" value="1"/>
</dbReference>
<dbReference type="InterPro" id="IPR003016">
    <property type="entry name" value="2-oxoA_DH_lipoyl-BS"/>
</dbReference>
<feature type="region of interest" description="Disordered" evidence="7">
    <location>
        <begin position="82"/>
        <end position="110"/>
    </location>
</feature>
<evidence type="ECO:0000256" key="1">
    <source>
        <dbReference type="ARBA" id="ARBA00001938"/>
    </source>
</evidence>
<dbReference type="Gene3D" id="4.10.320.10">
    <property type="entry name" value="E3-binding domain"/>
    <property type="match status" value="1"/>
</dbReference>
<dbReference type="SUPFAM" id="SSF47005">
    <property type="entry name" value="Peripheral subunit-binding domain of 2-oxo acid dehydrogenase complex"/>
    <property type="match status" value="1"/>
</dbReference>
<dbReference type="PROSITE" id="PS51826">
    <property type="entry name" value="PSBD"/>
    <property type="match status" value="1"/>
</dbReference>
<keyword evidence="11" id="KW-1185">Reference proteome</keyword>
<evidence type="ECO:0000256" key="5">
    <source>
        <dbReference type="ARBA" id="ARBA00023315"/>
    </source>
</evidence>
<dbReference type="InterPro" id="IPR023213">
    <property type="entry name" value="CAT-like_dom_sf"/>
</dbReference>
<comment type="cofactor">
    <cofactor evidence="1 6">
        <name>(R)-lipoate</name>
        <dbReference type="ChEBI" id="CHEBI:83088"/>
    </cofactor>
</comment>
<dbReference type="OrthoDB" id="9805770at2"/>
<dbReference type="AlphaFoldDB" id="C7LYG3"/>
<dbReference type="InterPro" id="IPR001078">
    <property type="entry name" value="2-oxoacid_DH_actylTfrase"/>
</dbReference>
<proteinExistence type="inferred from homology"/>
<dbReference type="Pfam" id="PF00364">
    <property type="entry name" value="Biotin_lipoyl"/>
    <property type="match status" value="1"/>
</dbReference>
<dbReference type="SUPFAM" id="SSF51230">
    <property type="entry name" value="Single hybrid motif"/>
    <property type="match status" value="1"/>
</dbReference>
<feature type="domain" description="Lipoyl-binding" evidence="8">
    <location>
        <begin position="1"/>
        <end position="75"/>
    </location>
</feature>
<dbReference type="InterPro" id="IPR036625">
    <property type="entry name" value="E3-bd_dom_sf"/>
</dbReference>
<dbReference type="Gene3D" id="2.40.50.100">
    <property type="match status" value="1"/>
</dbReference>
<dbReference type="eggNOG" id="COG0508">
    <property type="taxonomic scope" value="Bacteria"/>
</dbReference>
<keyword evidence="3 6" id="KW-0808">Transferase</keyword>
<evidence type="ECO:0000256" key="4">
    <source>
        <dbReference type="ARBA" id="ARBA00022823"/>
    </source>
</evidence>
<dbReference type="PANTHER" id="PTHR43178:SF5">
    <property type="entry name" value="LIPOAMIDE ACYLTRANSFERASE COMPONENT OF BRANCHED-CHAIN ALPHA-KETO ACID DEHYDROGENASE COMPLEX, MITOCHONDRIAL"/>
    <property type="match status" value="1"/>
</dbReference>
<protein>
    <recommendedName>
        <fullName evidence="6">Dihydrolipoamide acetyltransferase component of pyruvate dehydrogenase complex</fullName>
        <ecNumber evidence="6">2.3.1.-</ecNumber>
    </recommendedName>
</protein>
<dbReference type="InterPro" id="IPR004167">
    <property type="entry name" value="PSBD"/>
</dbReference>
<comment type="similarity">
    <text evidence="2 6">Belongs to the 2-oxoacid dehydrogenase family.</text>
</comment>
<evidence type="ECO:0000256" key="2">
    <source>
        <dbReference type="ARBA" id="ARBA00007317"/>
    </source>
</evidence>
<keyword evidence="5 6" id="KW-0012">Acyltransferase</keyword>
<evidence type="ECO:0000259" key="8">
    <source>
        <dbReference type="PROSITE" id="PS50968"/>
    </source>
</evidence>
<dbReference type="KEGG" id="afo:Afer_0825"/>
<dbReference type="EMBL" id="CP001631">
    <property type="protein sequence ID" value="ACU53771.1"/>
    <property type="molecule type" value="Genomic_DNA"/>
</dbReference>
<dbReference type="PROSITE" id="PS00189">
    <property type="entry name" value="LIPOYL"/>
    <property type="match status" value="1"/>
</dbReference>
<dbReference type="Pfam" id="PF02817">
    <property type="entry name" value="E3_binding"/>
    <property type="match status" value="1"/>
</dbReference>
<name>C7LYG3_ACIFD</name>
<dbReference type="PANTHER" id="PTHR43178">
    <property type="entry name" value="DIHYDROLIPOAMIDE ACETYLTRANSFERASE COMPONENT OF PYRUVATE DEHYDROGENASE COMPLEX"/>
    <property type="match status" value="1"/>
</dbReference>
<organism evidence="10 11">
    <name type="scientific">Acidimicrobium ferrooxidans (strain DSM 10331 / JCM 15462 / NBRC 103882 / ICP)</name>
    <dbReference type="NCBI Taxonomy" id="525909"/>
    <lineage>
        <taxon>Bacteria</taxon>
        <taxon>Bacillati</taxon>
        <taxon>Actinomycetota</taxon>
        <taxon>Acidimicrobiia</taxon>
        <taxon>Acidimicrobiales</taxon>
        <taxon>Acidimicrobiaceae</taxon>
        <taxon>Acidimicrobium</taxon>
    </lineage>
</organism>
<dbReference type="InterPro" id="IPR050743">
    <property type="entry name" value="2-oxoacid_DH_E2_comp"/>
</dbReference>
<keyword evidence="4 6" id="KW-0450">Lipoyl</keyword>
<dbReference type="Proteomes" id="UP000000771">
    <property type="component" value="Chromosome"/>
</dbReference>
<dbReference type="Gene3D" id="3.30.559.10">
    <property type="entry name" value="Chloramphenicol acetyltransferase-like domain"/>
    <property type="match status" value="1"/>
</dbReference>
<dbReference type="GO" id="GO:0031405">
    <property type="term" value="F:lipoic acid binding"/>
    <property type="evidence" value="ECO:0007669"/>
    <property type="project" value="TreeGrafter"/>
</dbReference>
<evidence type="ECO:0000259" key="9">
    <source>
        <dbReference type="PROSITE" id="PS51826"/>
    </source>
</evidence>
<evidence type="ECO:0000256" key="7">
    <source>
        <dbReference type="SAM" id="MobiDB-lite"/>
    </source>
</evidence>
<dbReference type="GO" id="GO:0016407">
    <property type="term" value="F:acetyltransferase activity"/>
    <property type="evidence" value="ECO:0007669"/>
    <property type="project" value="TreeGrafter"/>
</dbReference>
<dbReference type="GO" id="GO:0005737">
    <property type="term" value="C:cytoplasm"/>
    <property type="evidence" value="ECO:0007669"/>
    <property type="project" value="TreeGrafter"/>
</dbReference>